<keyword evidence="3" id="KW-1185">Reference proteome</keyword>
<evidence type="ECO:0000313" key="3">
    <source>
        <dbReference type="Proteomes" id="UP000029981"/>
    </source>
</evidence>
<keyword evidence="1" id="KW-0812">Transmembrane</keyword>
<protein>
    <submittedName>
        <fullName evidence="2">Uncharacterized protein</fullName>
    </submittedName>
</protein>
<dbReference type="Gramene" id="KGN46065">
    <property type="protein sequence ID" value="KGN46065"/>
    <property type="gene ID" value="Csa_6G046430"/>
</dbReference>
<reference evidence="2 3" key="1">
    <citation type="journal article" date="2009" name="Nat. Genet.">
        <title>The genome of the cucumber, Cucumis sativus L.</title>
        <authorList>
            <person name="Huang S."/>
            <person name="Li R."/>
            <person name="Zhang Z."/>
            <person name="Li L."/>
            <person name="Gu X."/>
            <person name="Fan W."/>
            <person name="Lucas W.J."/>
            <person name="Wang X."/>
            <person name="Xie B."/>
            <person name="Ni P."/>
            <person name="Ren Y."/>
            <person name="Zhu H."/>
            <person name="Li J."/>
            <person name="Lin K."/>
            <person name="Jin W."/>
            <person name="Fei Z."/>
            <person name="Li G."/>
            <person name="Staub J."/>
            <person name="Kilian A."/>
            <person name="van der Vossen E.A."/>
            <person name="Wu Y."/>
            <person name="Guo J."/>
            <person name="He J."/>
            <person name="Jia Z."/>
            <person name="Ren Y."/>
            <person name="Tian G."/>
            <person name="Lu Y."/>
            <person name="Ruan J."/>
            <person name="Qian W."/>
            <person name="Wang M."/>
            <person name="Huang Q."/>
            <person name="Li B."/>
            <person name="Xuan Z."/>
            <person name="Cao J."/>
            <person name="Asan"/>
            <person name="Wu Z."/>
            <person name="Zhang J."/>
            <person name="Cai Q."/>
            <person name="Bai Y."/>
            <person name="Zhao B."/>
            <person name="Han Y."/>
            <person name="Li Y."/>
            <person name="Li X."/>
            <person name="Wang S."/>
            <person name="Shi Q."/>
            <person name="Liu S."/>
            <person name="Cho W.K."/>
            <person name="Kim J.Y."/>
            <person name="Xu Y."/>
            <person name="Heller-Uszynska K."/>
            <person name="Miao H."/>
            <person name="Cheng Z."/>
            <person name="Zhang S."/>
            <person name="Wu J."/>
            <person name="Yang Y."/>
            <person name="Kang H."/>
            <person name="Li M."/>
            <person name="Liang H."/>
            <person name="Ren X."/>
            <person name="Shi Z."/>
            <person name="Wen M."/>
            <person name="Jian M."/>
            <person name="Yang H."/>
            <person name="Zhang G."/>
            <person name="Yang Z."/>
            <person name="Chen R."/>
            <person name="Liu S."/>
            <person name="Li J."/>
            <person name="Ma L."/>
            <person name="Liu H."/>
            <person name="Zhou Y."/>
            <person name="Zhao J."/>
            <person name="Fang X."/>
            <person name="Li G."/>
            <person name="Fang L."/>
            <person name="Li Y."/>
            <person name="Liu D."/>
            <person name="Zheng H."/>
            <person name="Zhang Y."/>
            <person name="Qin N."/>
            <person name="Li Z."/>
            <person name="Yang G."/>
            <person name="Yang S."/>
            <person name="Bolund L."/>
            <person name="Kristiansen K."/>
            <person name="Zheng H."/>
            <person name="Li S."/>
            <person name="Zhang X."/>
            <person name="Yang H."/>
            <person name="Wang J."/>
            <person name="Sun R."/>
            <person name="Zhang B."/>
            <person name="Jiang S."/>
            <person name="Wang J."/>
            <person name="Du Y."/>
            <person name="Li S."/>
        </authorList>
    </citation>
    <scope>NUCLEOTIDE SEQUENCE [LARGE SCALE GENOMIC DNA]</scope>
    <source>
        <strain evidence="3">cv. 9930</strain>
    </source>
</reference>
<proteinExistence type="predicted"/>
<keyword evidence="1" id="KW-0472">Membrane</keyword>
<reference evidence="2 3" key="3">
    <citation type="journal article" date="2010" name="BMC Genomics">
        <title>Transcriptome sequencing and comparative analysis of cucumber flowers with different sex types.</title>
        <authorList>
            <person name="Guo S."/>
            <person name="Zheng Y."/>
            <person name="Joung J.G."/>
            <person name="Liu S."/>
            <person name="Zhang Z."/>
            <person name="Crasta O.R."/>
            <person name="Sobral B.W."/>
            <person name="Xu Y."/>
            <person name="Huang S."/>
            <person name="Fei Z."/>
        </authorList>
    </citation>
    <scope>NUCLEOTIDE SEQUENCE [LARGE SCALE GENOMIC DNA]</scope>
    <source>
        <strain evidence="3">cv. 9930</strain>
    </source>
</reference>
<dbReference type="AlphaFoldDB" id="A0A0A0K8L2"/>
<evidence type="ECO:0000313" key="2">
    <source>
        <dbReference type="EMBL" id="KGN46065.1"/>
    </source>
</evidence>
<dbReference type="EMBL" id="CM002927">
    <property type="protein sequence ID" value="KGN46065.1"/>
    <property type="molecule type" value="Genomic_DNA"/>
</dbReference>
<reference evidence="2 3" key="2">
    <citation type="journal article" date="2009" name="PLoS ONE">
        <title>An integrated genetic and cytogenetic map of the cucumber genome.</title>
        <authorList>
            <person name="Ren Y."/>
            <person name="Zhang Z."/>
            <person name="Liu J."/>
            <person name="Staub J.E."/>
            <person name="Han Y."/>
            <person name="Cheng Z."/>
            <person name="Li X."/>
            <person name="Lu J."/>
            <person name="Miao H."/>
            <person name="Kang H."/>
            <person name="Xie B."/>
            <person name="Gu X."/>
            <person name="Wang X."/>
            <person name="Du Y."/>
            <person name="Jin W."/>
            <person name="Huang S."/>
        </authorList>
    </citation>
    <scope>NUCLEOTIDE SEQUENCE [LARGE SCALE GENOMIC DNA]</scope>
    <source>
        <strain evidence="3">cv. 9930</strain>
    </source>
</reference>
<reference evidence="2 3" key="4">
    <citation type="journal article" date="2011" name="BMC Genomics">
        <title>RNA-Seq improves annotation of protein-coding genes in the cucumber genome.</title>
        <authorList>
            <person name="Li Z."/>
            <person name="Zhang Z."/>
            <person name="Yan P."/>
            <person name="Huang S."/>
            <person name="Fei Z."/>
            <person name="Lin K."/>
        </authorList>
    </citation>
    <scope>NUCLEOTIDE SEQUENCE [LARGE SCALE GENOMIC DNA]</scope>
    <source>
        <strain evidence="3">cv. 9930</strain>
    </source>
</reference>
<evidence type="ECO:0000256" key="1">
    <source>
        <dbReference type="SAM" id="Phobius"/>
    </source>
</evidence>
<feature type="transmembrane region" description="Helical" evidence="1">
    <location>
        <begin position="55"/>
        <end position="78"/>
    </location>
</feature>
<sequence length="113" mass="12460">MALTFLYSTTSFSSSSSLTRRFPNYHFRLRNSPIFLHNWSLSSFLNHSLFITGRIGFVLLIPALTLLFIFFAAASAAFHGVLNLGFSGLCCSGSIPPSGYFLNVLVCELLAEI</sequence>
<organism evidence="2 3">
    <name type="scientific">Cucumis sativus</name>
    <name type="common">Cucumber</name>
    <dbReference type="NCBI Taxonomy" id="3659"/>
    <lineage>
        <taxon>Eukaryota</taxon>
        <taxon>Viridiplantae</taxon>
        <taxon>Streptophyta</taxon>
        <taxon>Embryophyta</taxon>
        <taxon>Tracheophyta</taxon>
        <taxon>Spermatophyta</taxon>
        <taxon>Magnoliopsida</taxon>
        <taxon>eudicotyledons</taxon>
        <taxon>Gunneridae</taxon>
        <taxon>Pentapetalae</taxon>
        <taxon>rosids</taxon>
        <taxon>fabids</taxon>
        <taxon>Cucurbitales</taxon>
        <taxon>Cucurbitaceae</taxon>
        <taxon>Benincaseae</taxon>
        <taxon>Cucumis</taxon>
    </lineage>
</organism>
<keyword evidence="1" id="KW-1133">Transmembrane helix</keyword>
<gene>
    <name evidence="2" type="ORF">Csa_6G046430</name>
</gene>
<accession>A0A0A0K8L2</accession>
<dbReference type="Proteomes" id="UP000029981">
    <property type="component" value="Chromosome 6"/>
</dbReference>
<name>A0A0A0K8L2_CUCSA</name>